<dbReference type="PROSITE" id="PS51257">
    <property type="entry name" value="PROKAR_LIPOPROTEIN"/>
    <property type="match status" value="1"/>
</dbReference>
<sequence>MHQLMRRYFNLILMGAVITGLVACASYSEHEDHAEVKKLDPLVPREEPQKFSVQEDGRLPKGWSFYRVTPNKKNTAYRLQQYQGRTVLKAESNQSASGLAVKLNPRPSQHLWLKWEWKALSHLDQADNLDKYADDAPLRLMVAFDGDRSKLSLKDRMVAEMAQLLSGQEMPYATLMYVWSPKGQLEQINNNPYTERVKLIAVDAGKENLGQWRMHQRDLTADYIKAYGYAPGNLIGIALMTDTDATKSQTKAYYGDIELLYRKYR</sequence>
<dbReference type="RefSeq" id="WP_353439472.1">
    <property type="nucleotide sequence ID" value="NZ_CP099959.1"/>
</dbReference>
<dbReference type="InterPro" id="IPR021409">
    <property type="entry name" value="DUF3047"/>
</dbReference>
<name>A0AAU8A3U3_9BURK</name>
<protein>
    <submittedName>
        <fullName evidence="1">DUF3047 domain-containing protein</fullName>
    </submittedName>
</protein>
<proteinExistence type="predicted"/>
<reference evidence="1" key="1">
    <citation type="submission" date="2022-06" db="EMBL/GenBank/DDBJ databases">
        <title>New Polynucleobacter species.</title>
        <authorList>
            <person name="Hahn M.W."/>
        </authorList>
    </citation>
    <scope>NUCLEOTIDE SEQUENCE</scope>
    <source>
        <strain evidence="1">UK-FUSCHL-C3</strain>
    </source>
</reference>
<dbReference type="AlphaFoldDB" id="A0AAU8A3U3"/>
<dbReference type="EMBL" id="CP099959">
    <property type="protein sequence ID" value="XCC58279.1"/>
    <property type="molecule type" value="Genomic_DNA"/>
</dbReference>
<gene>
    <name evidence="1" type="ORF">NKE59_03035</name>
</gene>
<dbReference type="Pfam" id="PF11249">
    <property type="entry name" value="DUF3047"/>
    <property type="match status" value="1"/>
</dbReference>
<accession>A0AAU8A3U3</accession>
<evidence type="ECO:0000313" key="1">
    <source>
        <dbReference type="EMBL" id="XCC58279.1"/>
    </source>
</evidence>
<organism evidence="1">
    <name type="scientific">Polynucleobacter sp. UK-FUSCHL-C3</name>
    <dbReference type="NCBI Taxonomy" id="2955208"/>
    <lineage>
        <taxon>Bacteria</taxon>
        <taxon>Pseudomonadati</taxon>
        <taxon>Pseudomonadota</taxon>
        <taxon>Betaproteobacteria</taxon>
        <taxon>Burkholderiales</taxon>
        <taxon>Burkholderiaceae</taxon>
        <taxon>Polynucleobacter</taxon>
    </lineage>
</organism>